<dbReference type="SUPFAM" id="SSF160532">
    <property type="entry name" value="Ava3019-like"/>
    <property type="match status" value="1"/>
</dbReference>
<gene>
    <name evidence="1" type="ORF">ENR64_02320</name>
</gene>
<reference evidence="1" key="1">
    <citation type="journal article" date="2020" name="mSystems">
        <title>Genome- and Community-Level Interaction Insights into Carbon Utilization and Element Cycling Functions of Hydrothermarchaeota in Hydrothermal Sediment.</title>
        <authorList>
            <person name="Zhou Z."/>
            <person name="Liu Y."/>
            <person name="Xu W."/>
            <person name="Pan J."/>
            <person name="Luo Z.H."/>
            <person name="Li M."/>
        </authorList>
    </citation>
    <scope>NUCLEOTIDE SEQUENCE [LARGE SCALE GENOMIC DNA]</scope>
    <source>
        <strain evidence="1">SpSt-418</strain>
    </source>
</reference>
<proteinExistence type="predicted"/>
<sequence length="138" mass="15475">MKTEQTTETLEQACTLLRQFVCLNQLPQLPDLAATRRALQLVAAHSDYQIFGVCADDLQQGAIALTSYLRALNYKHALPDFPPIEGAIYLKYNPLKQRCHADQYSGPHRGVLVSCQSVDDTDVNETFGHLPLDLFDRV</sequence>
<organism evidence="1">
    <name type="scientific">Oscillatoriales cyanobacterium SpSt-418</name>
    <dbReference type="NCBI Taxonomy" id="2282169"/>
    <lineage>
        <taxon>Bacteria</taxon>
        <taxon>Bacillati</taxon>
        <taxon>Cyanobacteriota</taxon>
        <taxon>Cyanophyceae</taxon>
        <taxon>Oscillatoriophycideae</taxon>
        <taxon>Oscillatoriales</taxon>
    </lineage>
</organism>
<accession>A0A7C3PMF1</accession>
<dbReference type="AlphaFoldDB" id="A0A7C3PMF1"/>
<dbReference type="InterPro" id="IPR014953">
    <property type="entry name" value="DUF1824"/>
</dbReference>
<dbReference type="EMBL" id="DSRU01000036">
    <property type="protein sequence ID" value="HFM96601.1"/>
    <property type="molecule type" value="Genomic_DNA"/>
</dbReference>
<protein>
    <submittedName>
        <fullName evidence="1">DUF1824 family protein</fullName>
    </submittedName>
</protein>
<dbReference type="Gene3D" id="3.30.360.10">
    <property type="entry name" value="Dihydrodipicolinate Reductase, domain 2"/>
    <property type="match status" value="1"/>
</dbReference>
<evidence type="ECO:0000313" key="1">
    <source>
        <dbReference type="EMBL" id="HFM96601.1"/>
    </source>
</evidence>
<dbReference type="Pfam" id="PF08854">
    <property type="entry name" value="DUF1824"/>
    <property type="match status" value="1"/>
</dbReference>
<name>A0A7C3PMF1_9CYAN</name>
<comment type="caution">
    <text evidence="1">The sequence shown here is derived from an EMBL/GenBank/DDBJ whole genome shotgun (WGS) entry which is preliminary data.</text>
</comment>